<accession>A0A6M2DYA7</accession>
<name>A0A6M2DYA7_XENCH</name>
<sequence length="76" mass="8744">MLLYVLNPHRQQQMLLIPVWLTGLIQTIDVKVPDIMEANIMEANIMVLNQVAIKVTNLLLKYLLEWSTNVLEVIVS</sequence>
<evidence type="ECO:0000313" key="1">
    <source>
        <dbReference type="EMBL" id="NOV50061.1"/>
    </source>
</evidence>
<dbReference type="EMBL" id="GIIL01006335">
    <property type="protein sequence ID" value="NOV50061.1"/>
    <property type="molecule type" value="Transcribed_RNA"/>
</dbReference>
<organism evidence="1">
    <name type="scientific">Xenopsylla cheopis</name>
    <name type="common">Oriental rat flea</name>
    <name type="synonym">Pulex cheopis</name>
    <dbReference type="NCBI Taxonomy" id="163159"/>
    <lineage>
        <taxon>Eukaryota</taxon>
        <taxon>Metazoa</taxon>
        <taxon>Ecdysozoa</taxon>
        <taxon>Arthropoda</taxon>
        <taxon>Hexapoda</taxon>
        <taxon>Insecta</taxon>
        <taxon>Pterygota</taxon>
        <taxon>Neoptera</taxon>
        <taxon>Endopterygota</taxon>
        <taxon>Siphonaptera</taxon>
        <taxon>Pulicidae</taxon>
        <taxon>Xenopsyllinae</taxon>
        <taxon>Xenopsylla</taxon>
    </lineage>
</organism>
<dbReference type="AlphaFoldDB" id="A0A6M2DYA7"/>
<reference evidence="1" key="1">
    <citation type="submission" date="2020-03" db="EMBL/GenBank/DDBJ databases">
        <title>Transcriptomic Profiling of the Digestive Tract of the Rat Flea, Xenopsylla cheopis, Following Blood Feeding and Infection with Yersinia pestis.</title>
        <authorList>
            <person name="Bland D.M."/>
            <person name="Martens C.A."/>
            <person name="Virtaneva K."/>
            <person name="Kanakabandi K."/>
            <person name="Long D."/>
            <person name="Rosenke R."/>
            <person name="Saturday G.A."/>
            <person name="Hoyt F.H."/>
            <person name="Bruno D.P."/>
            <person name="Ribeiro J.M.C."/>
            <person name="Hinnebusch J."/>
        </authorList>
    </citation>
    <scope>NUCLEOTIDE SEQUENCE</scope>
</reference>
<proteinExistence type="predicted"/>
<protein>
    <submittedName>
        <fullName evidence="1">Putative secreted protein</fullName>
    </submittedName>
</protein>